<evidence type="ECO:0000313" key="3">
    <source>
        <dbReference type="Proteomes" id="UP000199689"/>
    </source>
</evidence>
<feature type="region of interest" description="Disordered" evidence="1">
    <location>
        <begin position="411"/>
        <end position="431"/>
    </location>
</feature>
<protein>
    <submittedName>
        <fullName evidence="2">Vancomycin resistance protein YoaR, contains peptidoglycan-binding and VanW domains</fullName>
    </submittedName>
</protein>
<feature type="compositionally biased region" description="Basic and acidic residues" evidence="1">
    <location>
        <begin position="411"/>
        <end position="420"/>
    </location>
</feature>
<dbReference type="EMBL" id="FMXA01000007">
    <property type="protein sequence ID" value="SDA46139.1"/>
    <property type="molecule type" value="Genomic_DNA"/>
</dbReference>
<feature type="region of interest" description="Disordered" evidence="1">
    <location>
        <begin position="468"/>
        <end position="505"/>
    </location>
</feature>
<sequence>MKRSRKSSGAVSPWQIMDGREGLSITTMQSRKKKRGAGKVLAALAAAIVLTGLCLPAAYSLTDRAIPGVSYNGVRVSGMTREELGQVIERQAQSVPQGRIQLHYKEVKENIDLRPLSVHLNKTGEEDRILGKGREAGLVDNWKIFWKSFINGLMVPARYSFNEQFLEQQIAGIVKKYGEPTEEAKPHISANGTVTFGQGRPYLQIDREKLSGMLVGEISSGSHKDMELPVLDEDGAFLDTEKAARINHVLASYTTTFALNPNRSNNIRLAAESINGEYIPPGQTFSFNRATGKRIAERGYKEAPVLIAGKLVPGAGGGVCQVSTTLFNAVLLSGLKVRSRSNHFSPVHYVPLGRDATVADGIIDFRFINSLPHPVYIYAKYEPGRLTVYLLGNELDTPSAASVAETQKETIPHGTVEKSDSQQQAARTVEKGHDGYRVTVSRKVEWPDGRTLTDSFRSEYKAVPDVIIHGNPSVQPDKTARKQMTGTNVKQETEGTQKEKQKTVS</sequence>
<dbReference type="Pfam" id="PF04294">
    <property type="entry name" value="VanW"/>
    <property type="match status" value="1"/>
</dbReference>
<accession>A0A1G5VJW2</accession>
<keyword evidence="3" id="KW-1185">Reference proteome</keyword>
<evidence type="ECO:0000256" key="1">
    <source>
        <dbReference type="SAM" id="MobiDB-lite"/>
    </source>
</evidence>
<dbReference type="InterPro" id="IPR052913">
    <property type="entry name" value="Glycopeptide_resist_protein"/>
</dbReference>
<reference evidence="2 3" key="1">
    <citation type="submission" date="2016-10" db="EMBL/GenBank/DDBJ databases">
        <authorList>
            <person name="de Groot N.N."/>
        </authorList>
    </citation>
    <scope>NUCLEOTIDE SEQUENCE [LARGE SCALE GENOMIC DNA]</scope>
    <source>
        <strain evidence="2 3">DSM 15230</strain>
    </source>
</reference>
<organism evidence="2 3">
    <name type="scientific">Allisonella histaminiformans</name>
    <dbReference type="NCBI Taxonomy" id="209880"/>
    <lineage>
        <taxon>Bacteria</taxon>
        <taxon>Bacillati</taxon>
        <taxon>Bacillota</taxon>
        <taxon>Negativicutes</taxon>
        <taxon>Veillonellales</taxon>
        <taxon>Veillonellaceae</taxon>
        <taxon>Allisonella</taxon>
    </lineage>
</organism>
<name>A0A1G5VJW2_9FIRM</name>
<evidence type="ECO:0000313" key="2">
    <source>
        <dbReference type="EMBL" id="SDA46139.1"/>
    </source>
</evidence>
<dbReference type="STRING" id="209880.SAMN02910343_00705"/>
<proteinExistence type="predicted"/>
<dbReference type="AlphaFoldDB" id="A0A1G5VJW2"/>
<feature type="compositionally biased region" description="Basic and acidic residues" evidence="1">
    <location>
        <begin position="491"/>
        <end position="505"/>
    </location>
</feature>
<feature type="compositionally biased region" description="Polar residues" evidence="1">
    <location>
        <begin position="472"/>
        <end position="490"/>
    </location>
</feature>
<dbReference type="PANTHER" id="PTHR35788">
    <property type="entry name" value="EXPORTED PROTEIN-RELATED"/>
    <property type="match status" value="1"/>
</dbReference>
<dbReference type="PANTHER" id="PTHR35788:SF1">
    <property type="entry name" value="EXPORTED PROTEIN"/>
    <property type="match status" value="1"/>
</dbReference>
<dbReference type="InterPro" id="IPR007391">
    <property type="entry name" value="Vancomycin_resist_VanW"/>
</dbReference>
<gene>
    <name evidence="2" type="ORF">SAMN02910343_00705</name>
</gene>
<dbReference type="Proteomes" id="UP000199689">
    <property type="component" value="Unassembled WGS sequence"/>
</dbReference>